<dbReference type="GO" id="GO:0008757">
    <property type="term" value="F:S-adenosylmethionine-dependent methyltransferase activity"/>
    <property type="evidence" value="ECO:0007669"/>
    <property type="project" value="InterPro"/>
</dbReference>
<feature type="domain" description="Methyltransferase type 11" evidence="1">
    <location>
        <begin position="100"/>
        <end position="197"/>
    </location>
</feature>
<dbReference type="SUPFAM" id="SSF53335">
    <property type="entry name" value="S-adenosyl-L-methionine-dependent methyltransferases"/>
    <property type="match status" value="1"/>
</dbReference>
<protein>
    <recommendedName>
        <fullName evidence="1">Methyltransferase type 11 domain-containing protein</fullName>
    </recommendedName>
</protein>
<accession>A0A382HDM7</accession>
<dbReference type="PANTHER" id="PTHR43667:SF2">
    <property type="entry name" value="FATTY ACID C-METHYL TRANSFERASE"/>
    <property type="match status" value="1"/>
</dbReference>
<dbReference type="EMBL" id="UINC01060681">
    <property type="protein sequence ID" value="SVB85434.1"/>
    <property type="molecule type" value="Genomic_DNA"/>
</dbReference>
<proteinExistence type="predicted"/>
<reference evidence="2" key="1">
    <citation type="submission" date="2018-05" db="EMBL/GenBank/DDBJ databases">
        <authorList>
            <person name="Lanie J.A."/>
            <person name="Ng W.-L."/>
            <person name="Kazmierczak K.M."/>
            <person name="Andrzejewski T.M."/>
            <person name="Davidsen T.M."/>
            <person name="Wayne K.J."/>
            <person name="Tettelin H."/>
            <person name="Glass J.I."/>
            <person name="Rusch D."/>
            <person name="Podicherti R."/>
            <person name="Tsui H.-C.T."/>
            <person name="Winkler M.E."/>
        </authorList>
    </citation>
    <scope>NUCLEOTIDE SEQUENCE</scope>
</reference>
<dbReference type="InterPro" id="IPR013216">
    <property type="entry name" value="Methyltransf_11"/>
</dbReference>
<evidence type="ECO:0000313" key="2">
    <source>
        <dbReference type="EMBL" id="SVB85434.1"/>
    </source>
</evidence>
<dbReference type="InterPro" id="IPR050723">
    <property type="entry name" value="CFA/CMAS"/>
</dbReference>
<dbReference type="PANTHER" id="PTHR43667">
    <property type="entry name" value="CYCLOPROPANE-FATTY-ACYL-PHOSPHOLIPID SYNTHASE"/>
    <property type="match status" value="1"/>
</dbReference>
<dbReference type="Gene3D" id="3.40.50.150">
    <property type="entry name" value="Vaccinia Virus protein VP39"/>
    <property type="match status" value="1"/>
</dbReference>
<dbReference type="InterPro" id="IPR029063">
    <property type="entry name" value="SAM-dependent_MTases_sf"/>
</dbReference>
<dbReference type="AlphaFoldDB" id="A0A382HDM7"/>
<evidence type="ECO:0000259" key="1">
    <source>
        <dbReference type="Pfam" id="PF08241"/>
    </source>
</evidence>
<gene>
    <name evidence="2" type="ORF">METZ01_LOCUS238288</name>
</gene>
<sequence length="254" mass="29178">MKKNELDEKQLIDLLKNSTEYKLSNPIEIDPNTSTDSRMKKEWDARAKMDPLLAIATGHSQNEDDFWKSGVDECKNVLGIEGDLFSTIIKNKEQSKMKILEIGCGIGRILIPMSKIFGEAIGVDVSSEMVQLGQKHIANLPNCKILENNGVDLSLFTDNYFDFCCSYIVFQHIPEKKIVEQYISEVSRVLKSKGLFRFQVRGSIGTKPKKITTWDGVQFNSEEMHKIAEKNNFQIIEESDFKQEYYWLTFESKK</sequence>
<dbReference type="CDD" id="cd02440">
    <property type="entry name" value="AdoMet_MTases"/>
    <property type="match status" value="1"/>
</dbReference>
<organism evidence="2">
    <name type="scientific">marine metagenome</name>
    <dbReference type="NCBI Taxonomy" id="408172"/>
    <lineage>
        <taxon>unclassified sequences</taxon>
        <taxon>metagenomes</taxon>
        <taxon>ecological metagenomes</taxon>
    </lineage>
</organism>
<name>A0A382HDM7_9ZZZZ</name>
<dbReference type="Pfam" id="PF08241">
    <property type="entry name" value="Methyltransf_11"/>
    <property type="match status" value="1"/>
</dbReference>